<dbReference type="PROSITE" id="PS50206">
    <property type="entry name" value="RHODANESE_3"/>
    <property type="match status" value="1"/>
</dbReference>
<gene>
    <name evidence="3" type="ORF">OE647_05740</name>
</gene>
<dbReference type="PANTHER" id="PTHR43031:SF16">
    <property type="entry name" value="OXIDOREDUCTASE"/>
    <property type="match status" value="1"/>
</dbReference>
<dbReference type="SUPFAM" id="SSF52821">
    <property type="entry name" value="Rhodanese/Cell cycle control phosphatase"/>
    <property type="match status" value="1"/>
</dbReference>
<sequence length="123" mass="13045">MTRMLSFRKPDRGSGRISPQEAVARAADGSLVVIDVREPAEVAASGKAVGALHIPLAFVKMRCDPKAPDCPECLTRDGPVALYCAAGGRSQMAVQMLRDLGYDEVYNIGGLGDWIAAGGQVER</sequence>
<feature type="region of interest" description="Disordered" evidence="1">
    <location>
        <begin position="1"/>
        <end position="20"/>
    </location>
</feature>
<evidence type="ECO:0000313" key="3">
    <source>
        <dbReference type="EMBL" id="MCV2864240.1"/>
    </source>
</evidence>
<keyword evidence="4" id="KW-1185">Reference proteome</keyword>
<organism evidence="3 4">
    <name type="scientific">Albidovulum sediminicola</name>
    <dbReference type="NCBI Taxonomy" id="2984331"/>
    <lineage>
        <taxon>Bacteria</taxon>
        <taxon>Pseudomonadati</taxon>
        <taxon>Pseudomonadota</taxon>
        <taxon>Alphaproteobacteria</taxon>
        <taxon>Rhodobacterales</taxon>
        <taxon>Paracoccaceae</taxon>
        <taxon>Albidovulum</taxon>
    </lineage>
</organism>
<name>A0ABT2YZC8_9RHOB</name>
<evidence type="ECO:0000256" key="1">
    <source>
        <dbReference type="SAM" id="MobiDB-lite"/>
    </source>
</evidence>
<dbReference type="Pfam" id="PF00581">
    <property type="entry name" value="Rhodanese"/>
    <property type="match status" value="1"/>
</dbReference>
<evidence type="ECO:0000313" key="4">
    <source>
        <dbReference type="Proteomes" id="UP001652503"/>
    </source>
</evidence>
<protein>
    <submittedName>
        <fullName evidence="3">Rhodanese-like domain-containing protein</fullName>
    </submittedName>
</protein>
<dbReference type="InterPro" id="IPR001763">
    <property type="entry name" value="Rhodanese-like_dom"/>
</dbReference>
<dbReference type="Gene3D" id="3.40.250.10">
    <property type="entry name" value="Rhodanese-like domain"/>
    <property type="match status" value="1"/>
</dbReference>
<dbReference type="EMBL" id="JAOWLA010000004">
    <property type="protein sequence ID" value="MCV2864240.1"/>
    <property type="molecule type" value="Genomic_DNA"/>
</dbReference>
<accession>A0ABT2YZC8</accession>
<dbReference type="Proteomes" id="UP001652503">
    <property type="component" value="Unassembled WGS sequence"/>
</dbReference>
<dbReference type="SMART" id="SM00450">
    <property type="entry name" value="RHOD"/>
    <property type="match status" value="1"/>
</dbReference>
<comment type="caution">
    <text evidence="3">The sequence shown here is derived from an EMBL/GenBank/DDBJ whole genome shotgun (WGS) entry which is preliminary data.</text>
</comment>
<reference evidence="3 4" key="1">
    <citation type="submission" date="2022-10" db="EMBL/GenBank/DDBJ databases">
        <title>Defluviimonas sp. nov., isolated from ocean surface water.</title>
        <authorList>
            <person name="He W."/>
            <person name="Wang L."/>
            <person name="Zhang D.-F."/>
        </authorList>
    </citation>
    <scope>NUCLEOTIDE SEQUENCE [LARGE SCALE GENOMIC DNA]</scope>
    <source>
        <strain evidence="3 4">WL0075</strain>
    </source>
</reference>
<dbReference type="InterPro" id="IPR036873">
    <property type="entry name" value="Rhodanese-like_dom_sf"/>
</dbReference>
<dbReference type="PANTHER" id="PTHR43031">
    <property type="entry name" value="FAD-DEPENDENT OXIDOREDUCTASE"/>
    <property type="match status" value="1"/>
</dbReference>
<proteinExistence type="predicted"/>
<evidence type="ECO:0000259" key="2">
    <source>
        <dbReference type="PROSITE" id="PS50206"/>
    </source>
</evidence>
<feature type="domain" description="Rhodanese" evidence="2">
    <location>
        <begin position="27"/>
        <end position="123"/>
    </location>
</feature>
<dbReference type="InterPro" id="IPR050229">
    <property type="entry name" value="GlpE_sulfurtransferase"/>
</dbReference>